<feature type="compositionally biased region" description="Polar residues" evidence="1">
    <location>
        <begin position="7"/>
        <end position="21"/>
    </location>
</feature>
<keyword evidence="4" id="KW-1185">Reference proteome</keyword>
<reference evidence="3" key="1">
    <citation type="journal article" date="2020" name="Stud. Mycol.">
        <title>101 Dothideomycetes genomes: a test case for predicting lifestyles and emergence of pathogens.</title>
        <authorList>
            <person name="Haridas S."/>
            <person name="Albert R."/>
            <person name="Binder M."/>
            <person name="Bloem J."/>
            <person name="Labutti K."/>
            <person name="Salamov A."/>
            <person name="Andreopoulos B."/>
            <person name="Baker S."/>
            <person name="Barry K."/>
            <person name="Bills G."/>
            <person name="Bluhm B."/>
            <person name="Cannon C."/>
            <person name="Castanera R."/>
            <person name="Culley D."/>
            <person name="Daum C."/>
            <person name="Ezra D."/>
            <person name="Gonzalez J."/>
            <person name="Henrissat B."/>
            <person name="Kuo A."/>
            <person name="Liang C."/>
            <person name="Lipzen A."/>
            <person name="Lutzoni F."/>
            <person name="Magnuson J."/>
            <person name="Mondo S."/>
            <person name="Nolan M."/>
            <person name="Ohm R."/>
            <person name="Pangilinan J."/>
            <person name="Park H.-J."/>
            <person name="Ramirez L."/>
            <person name="Alfaro M."/>
            <person name="Sun H."/>
            <person name="Tritt A."/>
            <person name="Yoshinaga Y."/>
            <person name="Zwiers L.-H."/>
            <person name="Turgeon B."/>
            <person name="Goodwin S."/>
            <person name="Spatafora J."/>
            <person name="Crous P."/>
            <person name="Grigoriev I."/>
        </authorList>
    </citation>
    <scope>NUCLEOTIDE SEQUENCE</scope>
    <source>
        <strain evidence="3">CBS 207.26</strain>
    </source>
</reference>
<accession>A0A6A6EHU7</accession>
<keyword evidence="2" id="KW-0472">Membrane</keyword>
<keyword evidence="2" id="KW-0812">Transmembrane</keyword>
<dbReference type="Proteomes" id="UP000800200">
    <property type="component" value="Unassembled WGS sequence"/>
</dbReference>
<feature type="region of interest" description="Disordered" evidence="1">
    <location>
        <begin position="81"/>
        <end position="126"/>
    </location>
</feature>
<evidence type="ECO:0000313" key="3">
    <source>
        <dbReference type="EMBL" id="KAF2190179.1"/>
    </source>
</evidence>
<name>A0A6A6EHU7_9PEZI</name>
<feature type="transmembrane region" description="Helical" evidence="2">
    <location>
        <begin position="35"/>
        <end position="57"/>
    </location>
</feature>
<proteinExistence type="predicted"/>
<gene>
    <name evidence="3" type="ORF">K469DRAFT_759736</name>
</gene>
<dbReference type="EMBL" id="ML994619">
    <property type="protein sequence ID" value="KAF2190179.1"/>
    <property type="molecule type" value="Genomic_DNA"/>
</dbReference>
<protein>
    <submittedName>
        <fullName evidence="3">Uncharacterized protein</fullName>
    </submittedName>
</protein>
<sequence>MPAPEGNSPSSTLPSIPAQTDTEPEPGTKLSTGTIVGISTVGIVGAAIIVVIIFLFYERYKNRQLNRQSGARDFPQYCVELQDQTPKPGPPDGELASQKPLPSNGNVVGGLDGRTPATSYYKARQNTPDEIGSENVFMAGPAFFSRKPIKSKTPPTHQAP</sequence>
<evidence type="ECO:0000313" key="4">
    <source>
        <dbReference type="Proteomes" id="UP000800200"/>
    </source>
</evidence>
<evidence type="ECO:0000256" key="1">
    <source>
        <dbReference type="SAM" id="MobiDB-lite"/>
    </source>
</evidence>
<organism evidence="3 4">
    <name type="scientific">Zopfia rhizophila CBS 207.26</name>
    <dbReference type="NCBI Taxonomy" id="1314779"/>
    <lineage>
        <taxon>Eukaryota</taxon>
        <taxon>Fungi</taxon>
        <taxon>Dikarya</taxon>
        <taxon>Ascomycota</taxon>
        <taxon>Pezizomycotina</taxon>
        <taxon>Dothideomycetes</taxon>
        <taxon>Dothideomycetes incertae sedis</taxon>
        <taxon>Zopfiaceae</taxon>
        <taxon>Zopfia</taxon>
    </lineage>
</organism>
<feature type="region of interest" description="Disordered" evidence="1">
    <location>
        <begin position="1"/>
        <end position="30"/>
    </location>
</feature>
<keyword evidence="2" id="KW-1133">Transmembrane helix</keyword>
<dbReference type="AlphaFoldDB" id="A0A6A6EHU7"/>
<evidence type="ECO:0000256" key="2">
    <source>
        <dbReference type="SAM" id="Phobius"/>
    </source>
</evidence>